<dbReference type="SUPFAM" id="SSF52922">
    <property type="entry name" value="TK C-terminal domain-like"/>
    <property type="match status" value="1"/>
</dbReference>
<evidence type="ECO:0000256" key="1">
    <source>
        <dbReference type="ARBA" id="ARBA00001946"/>
    </source>
</evidence>
<evidence type="ECO:0000256" key="6">
    <source>
        <dbReference type="ARBA" id="ARBA00022679"/>
    </source>
</evidence>
<evidence type="ECO:0000256" key="7">
    <source>
        <dbReference type="ARBA" id="ARBA00022723"/>
    </source>
</evidence>
<evidence type="ECO:0000256" key="8">
    <source>
        <dbReference type="ARBA" id="ARBA00022842"/>
    </source>
</evidence>
<dbReference type="Pfam" id="PF02780">
    <property type="entry name" value="Transketolase_C"/>
    <property type="match status" value="1"/>
</dbReference>
<evidence type="ECO:0000256" key="10">
    <source>
        <dbReference type="ARBA" id="ARBA00023052"/>
    </source>
</evidence>
<evidence type="ECO:0000256" key="2">
    <source>
        <dbReference type="ARBA" id="ARBA00004980"/>
    </source>
</evidence>
<keyword evidence="6" id="KW-0808">Transferase</keyword>
<comment type="cofactor">
    <cofactor evidence="1">
        <name>Mg(2+)</name>
        <dbReference type="ChEBI" id="CHEBI:18420"/>
    </cofactor>
</comment>
<proteinExistence type="inferred from homology"/>
<dbReference type="NCBIfam" id="NF003933">
    <property type="entry name" value="PRK05444.2-2"/>
    <property type="match status" value="1"/>
</dbReference>
<dbReference type="PANTHER" id="PTHR43322">
    <property type="entry name" value="1-D-DEOXYXYLULOSE 5-PHOSPHATE SYNTHASE-RELATED"/>
    <property type="match status" value="1"/>
</dbReference>
<sequence>MTILDKVNAPADLKKLSAAELTELAQDVRGAVLNKVSQIGGHTGPNLGVVELTIALHKVFQSPVDKFVWDVSHQTYPHKILTGRKHGFQEGHFHDITGYTSQYESEHDFFTVGHTSTSVANAMGLAKARDLTAQKGNIIAILGDGSLSGGLALEAISNAGAYDKNFILILNDNQMSIAENQGGIYKGLAELRATDGQSPNNLFKAFGLDYKYLADGNNLEALISLFEEVKDINHPIVLHINTEKGHGYQPAVDMKEAFHWRSPFNLADGSLKNISSAKNYTRIILDYMEEKVAEGMPLVAVNGGIPMVNNLKEFAEKHPENYVDAGIAEQYVTTFGGAVAAGGARAMIFHNSTFMQRAYDQFLHDLAINKEPAVVIVKSASISGSDKTHQGSFAIGMLSNIPDLVYLAPTSEEELVAMLDWALTQKDHPVVLQIPEHGVENRSTVRTDFSKAQYEIVRKGEEVAILALGGLFSHGQKVVEELERLKIKATLVNPMFVAELDKKTLKELTGDHKVFVTIEDGILDGGFGQKVSGYLGQFGVKTLNFGAKKEFNDSVAMDELYDRYHLTPELMIADILEALK</sequence>
<dbReference type="Pfam" id="PF13292">
    <property type="entry name" value="DXP_synthase_N"/>
    <property type="match status" value="2"/>
</dbReference>
<dbReference type="UniPathway" id="UPA00064">
    <property type="reaction ID" value="UER00091"/>
</dbReference>
<dbReference type="GO" id="GO:0009228">
    <property type="term" value="P:thiamine biosynthetic process"/>
    <property type="evidence" value="ECO:0007669"/>
    <property type="project" value="UniProtKB-KW"/>
</dbReference>
<evidence type="ECO:0000256" key="11">
    <source>
        <dbReference type="ARBA" id="ARBA00023229"/>
    </source>
</evidence>
<keyword evidence="8" id="KW-0460">Magnesium</keyword>
<dbReference type="GO" id="GO:0005829">
    <property type="term" value="C:cytosol"/>
    <property type="evidence" value="ECO:0007669"/>
    <property type="project" value="TreeGrafter"/>
</dbReference>
<dbReference type="InterPro" id="IPR029061">
    <property type="entry name" value="THDP-binding"/>
</dbReference>
<dbReference type="OrthoDB" id="9803371at2"/>
<evidence type="ECO:0000313" key="13">
    <source>
        <dbReference type="EMBL" id="SFL21484.1"/>
    </source>
</evidence>
<dbReference type="SMART" id="SM00861">
    <property type="entry name" value="Transket_pyr"/>
    <property type="match status" value="1"/>
</dbReference>
<dbReference type="GO" id="GO:0008661">
    <property type="term" value="F:1-deoxy-D-xylulose-5-phosphate synthase activity"/>
    <property type="evidence" value="ECO:0007669"/>
    <property type="project" value="UniProtKB-EC"/>
</dbReference>
<dbReference type="SUPFAM" id="SSF52518">
    <property type="entry name" value="Thiamin diphosphate-binding fold (THDP-binding)"/>
    <property type="match status" value="2"/>
</dbReference>
<dbReference type="InterPro" id="IPR005475">
    <property type="entry name" value="Transketolase-like_Pyr-bd"/>
</dbReference>
<dbReference type="EMBL" id="FOTJ01000002">
    <property type="protein sequence ID" value="SFL21484.1"/>
    <property type="molecule type" value="Genomic_DNA"/>
</dbReference>
<reference evidence="13 14" key="1">
    <citation type="submission" date="2016-10" db="EMBL/GenBank/DDBJ databases">
        <authorList>
            <person name="de Groot N.N."/>
        </authorList>
    </citation>
    <scope>NUCLEOTIDE SEQUENCE [LARGE SCALE GENOMIC DNA]</scope>
    <source>
        <strain evidence="13 14">M79</strain>
    </source>
</reference>
<dbReference type="GO" id="GO:0019288">
    <property type="term" value="P:isopentenyl diphosphate biosynthetic process, methylerythritol 4-phosphate pathway"/>
    <property type="evidence" value="ECO:0007669"/>
    <property type="project" value="TreeGrafter"/>
</dbReference>
<dbReference type="Gene3D" id="3.40.50.920">
    <property type="match status" value="1"/>
</dbReference>
<dbReference type="Gene3D" id="3.40.50.970">
    <property type="match status" value="2"/>
</dbReference>
<gene>
    <name evidence="13" type="ORF">SAMN05216438_102221</name>
</gene>
<evidence type="ECO:0000256" key="9">
    <source>
        <dbReference type="ARBA" id="ARBA00022977"/>
    </source>
</evidence>
<evidence type="ECO:0000259" key="12">
    <source>
        <dbReference type="SMART" id="SM00861"/>
    </source>
</evidence>
<dbReference type="RefSeq" id="WP_074750622.1">
    <property type="nucleotide sequence ID" value="NZ_CAXVJC010000004.1"/>
</dbReference>
<dbReference type="GO" id="GO:0046872">
    <property type="term" value="F:metal ion binding"/>
    <property type="evidence" value="ECO:0007669"/>
    <property type="project" value="UniProtKB-KW"/>
</dbReference>
<dbReference type="InterPro" id="IPR009014">
    <property type="entry name" value="Transketo_C/PFOR_II"/>
</dbReference>
<dbReference type="EC" id="2.2.1.7" evidence="5"/>
<feature type="domain" description="Transketolase-like pyrimidine-binding" evidence="12">
    <location>
        <begin position="278"/>
        <end position="441"/>
    </location>
</feature>
<dbReference type="PANTHER" id="PTHR43322:SF1">
    <property type="entry name" value="1-DEOXY-D-XYLULOSE-5-PHOSPHATE SYNTHASE"/>
    <property type="match status" value="1"/>
</dbReference>
<dbReference type="InterPro" id="IPR005477">
    <property type="entry name" value="Dxylulose-5-P_synthase"/>
</dbReference>
<dbReference type="InterPro" id="IPR033248">
    <property type="entry name" value="Transketolase_C"/>
</dbReference>
<organism evidence="13 14">
    <name type="scientific">Lactococcus garvieae</name>
    <dbReference type="NCBI Taxonomy" id="1363"/>
    <lineage>
        <taxon>Bacteria</taxon>
        <taxon>Bacillati</taxon>
        <taxon>Bacillota</taxon>
        <taxon>Bacilli</taxon>
        <taxon>Lactobacillales</taxon>
        <taxon>Streptococcaceae</taxon>
        <taxon>Lactococcus</taxon>
    </lineage>
</organism>
<evidence type="ECO:0000313" key="14">
    <source>
        <dbReference type="Proteomes" id="UP000181969"/>
    </source>
</evidence>
<comment type="similarity">
    <text evidence="3">Belongs to the transketolase family. DXPS subfamily.</text>
</comment>
<keyword evidence="9" id="KW-0784">Thiamine biosynthesis</keyword>
<dbReference type="Proteomes" id="UP000181969">
    <property type="component" value="Unassembled WGS sequence"/>
</dbReference>
<evidence type="ECO:0000256" key="4">
    <source>
        <dbReference type="ARBA" id="ARBA00011738"/>
    </source>
</evidence>
<dbReference type="Pfam" id="PF02779">
    <property type="entry name" value="Transket_pyr"/>
    <property type="match status" value="1"/>
</dbReference>
<accession>A0A1I4FUH2</accession>
<name>A0A1I4FUH2_9LACT</name>
<evidence type="ECO:0000256" key="5">
    <source>
        <dbReference type="ARBA" id="ARBA00013150"/>
    </source>
</evidence>
<keyword evidence="10" id="KW-0786">Thiamine pyrophosphate</keyword>
<dbReference type="NCBIfam" id="NF008968">
    <property type="entry name" value="PRK12315.1"/>
    <property type="match status" value="1"/>
</dbReference>
<dbReference type="AlphaFoldDB" id="A0A1I4FUH2"/>
<keyword evidence="11" id="KW-0414">Isoprene biosynthesis</keyword>
<comment type="subunit">
    <text evidence="4">Homodimer.</text>
</comment>
<protein>
    <recommendedName>
        <fullName evidence="5">1-deoxy-D-xylulose-5-phosphate synthase</fullName>
        <ecNumber evidence="5">2.2.1.7</ecNumber>
    </recommendedName>
</protein>
<dbReference type="GO" id="GO:0016114">
    <property type="term" value="P:terpenoid biosynthetic process"/>
    <property type="evidence" value="ECO:0007669"/>
    <property type="project" value="InterPro"/>
</dbReference>
<dbReference type="CDD" id="cd07033">
    <property type="entry name" value="TPP_PYR_DXS_TK_like"/>
    <property type="match status" value="1"/>
</dbReference>
<dbReference type="FunFam" id="3.40.50.970:FF:000010">
    <property type="entry name" value="1-deoxy-D-xylulose-5-phosphate synthase"/>
    <property type="match status" value="1"/>
</dbReference>
<comment type="pathway">
    <text evidence="2">Metabolic intermediate biosynthesis; 1-deoxy-D-xylulose 5-phosphate biosynthesis; 1-deoxy-D-xylulose 5-phosphate from D-glyceraldehyde 3-phosphate and pyruvate: step 1/1.</text>
</comment>
<dbReference type="CDD" id="cd02007">
    <property type="entry name" value="TPP_DXS"/>
    <property type="match status" value="1"/>
</dbReference>
<keyword evidence="7" id="KW-0479">Metal-binding</keyword>
<evidence type="ECO:0000256" key="3">
    <source>
        <dbReference type="ARBA" id="ARBA00011081"/>
    </source>
</evidence>